<evidence type="ECO:0000256" key="1">
    <source>
        <dbReference type="SAM" id="MobiDB-lite"/>
    </source>
</evidence>
<evidence type="ECO:0000313" key="3">
    <source>
        <dbReference type="Proteomes" id="UP000070633"/>
    </source>
</evidence>
<feature type="region of interest" description="Disordered" evidence="1">
    <location>
        <begin position="118"/>
        <end position="140"/>
    </location>
</feature>
<evidence type="ECO:0000313" key="2">
    <source>
        <dbReference type="EMBL" id="KXB07980.1"/>
    </source>
</evidence>
<evidence type="ECO:0008006" key="4">
    <source>
        <dbReference type="Google" id="ProtNLM"/>
    </source>
</evidence>
<dbReference type="Proteomes" id="UP000070633">
    <property type="component" value="Unassembled WGS sequence"/>
</dbReference>
<organism evidence="2 3">
    <name type="scientific">candidate division MSBL1 archaeon SCGC-AAA382M17</name>
    <dbReference type="NCBI Taxonomy" id="1698284"/>
    <lineage>
        <taxon>Archaea</taxon>
        <taxon>Methanobacteriati</taxon>
        <taxon>Methanobacteriota</taxon>
        <taxon>candidate division MSBL1</taxon>
    </lineage>
</organism>
<sequence length="670" mass="76069">MSENQDSGLKVEIEKRKSTRPNQSVVLLAKIREKGGVTSGKFPSLRIYLGDRSWCYTVGLFKDGKFELVKPEISSGKPPWQSSSRLWNKLEKGLEQAGVSNPREALRKTAMTIDNKGGSKIFKKETPDEAENEVFEEEDIPSEALEEADSVIEEGMVIPKILEIYDEVHIGDYERKILLECSFLSKRLTGNAIHDHAVGTSGKGKSHLMRIMSNGVPNENILSRDSISPKYLYYLTKSHGPDCLNGTVVYYDDVTLDEEKEATLKTLTDPGPSDRATHGTVEDQEKIDLTIDGLPVVLVSSVDTFESEQMRNRFFIDHPNESEELDKEVAEHQKKFGRRGVLNPERDIDYDLAKAIYRGVVENASDFDVLIPFDYDWEYTSDRRLQPLFLRLLYTITKISHAKRVQVEGHLLATFEDFYLAKMVMETFLLATAEKMTDKMKDVWEALPPCREEGKTRAEISEESGLSYGKVRYNLEGNGKLKDLGFANAEKDEGEWKYWKTEKGVVKTCVRLSQRVMTFDGLKKEFKETLKGCVNEGYLTEEKFPELWEAYKERNIFSPTFLETAQRMNLAPEDVFSLLDGKEGCETLSQLFTATKNELKRSQAKLVEGLRNLHNKEFDGGMGTYEDFIDLAKERFPSEKPPRIEEATKRLAESGKVSFGIEELGGESVG</sequence>
<dbReference type="EMBL" id="LHYI01000038">
    <property type="protein sequence ID" value="KXB07980.1"/>
    <property type="molecule type" value="Genomic_DNA"/>
</dbReference>
<gene>
    <name evidence="2" type="ORF">AKJ55_01585</name>
</gene>
<protein>
    <recommendedName>
        <fullName evidence="4">MCM domain-containing protein</fullName>
    </recommendedName>
</protein>
<accession>A0ABR5TJD2</accession>
<feature type="compositionally biased region" description="Acidic residues" evidence="1">
    <location>
        <begin position="128"/>
        <end position="140"/>
    </location>
</feature>
<keyword evidence="3" id="KW-1185">Reference proteome</keyword>
<name>A0ABR5TJD2_9EURY</name>
<comment type="caution">
    <text evidence="2">The sequence shown here is derived from an EMBL/GenBank/DDBJ whole genome shotgun (WGS) entry which is preliminary data.</text>
</comment>
<proteinExistence type="predicted"/>
<reference evidence="2 3" key="1">
    <citation type="journal article" date="2016" name="Sci. Rep.">
        <title>Metabolic traits of an uncultured archaeal lineage -MSBL1- from brine pools of the Red Sea.</title>
        <authorList>
            <person name="Mwirichia R."/>
            <person name="Alam I."/>
            <person name="Rashid M."/>
            <person name="Vinu M."/>
            <person name="Ba-Alawi W."/>
            <person name="Anthony Kamau A."/>
            <person name="Kamanda Ngugi D."/>
            <person name="Goker M."/>
            <person name="Klenk H.P."/>
            <person name="Bajic V."/>
            <person name="Stingl U."/>
        </authorList>
    </citation>
    <scope>NUCLEOTIDE SEQUENCE [LARGE SCALE GENOMIC DNA]</scope>
    <source>
        <strain evidence="2">SCGC-AAA382M17</strain>
    </source>
</reference>